<organism evidence="2 3">
    <name type="scientific">Bythopirellula goksoeyrii</name>
    <dbReference type="NCBI Taxonomy" id="1400387"/>
    <lineage>
        <taxon>Bacteria</taxon>
        <taxon>Pseudomonadati</taxon>
        <taxon>Planctomycetota</taxon>
        <taxon>Planctomycetia</taxon>
        <taxon>Pirellulales</taxon>
        <taxon>Lacipirellulaceae</taxon>
        <taxon>Bythopirellula</taxon>
    </lineage>
</organism>
<dbReference type="InterPro" id="IPR014729">
    <property type="entry name" value="Rossmann-like_a/b/a_fold"/>
</dbReference>
<dbReference type="Gene3D" id="3.40.50.620">
    <property type="entry name" value="HUPs"/>
    <property type="match status" value="1"/>
</dbReference>
<feature type="domain" description="Cytidyltransferase-like" evidence="1">
    <location>
        <begin position="232"/>
        <end position="398"/>
    </location>
</feature>
<dbReference type="EMBL" id="CP042913">
    <property type="protein sequence ID" value="QEG33947.1"/>
    <property type="molecule type" value="Genomic_DNA"/>
</dbReference>
<evidence type="ECO:0000313" key="2">
    <source>
        <dbReference type="EMBL" id="QEG33947.1"/>
    </source>
</evidence>
<dbReference type="GO" id="GO:0016887">
    <property type="term" value="F:ATP hydrolysis activity"/>
    <property type="evidence" value="ECO:0007669"/>
    <property type="project" value="TreeGrafter"/>
</dbReference>
<sequence>MNLVPFFCSTIFLGTIVKNSVWKQLASSIHSSGRLAVIAITGGGSQAVGKLLSVPGGSQTLLEAVVPYSLAALTDFLGGAPDQACSEPTARAMAMTAWMRAKKLGADPLSAVGVGVTASLISDVPKRGEHRIHVGVQTAIATTSYSLTLTKGKRTREQEERLSARLLLLALGEACKADDDACHARFERMLLDGEQIQRGQQQALAQWTQLLLGKQPYVLLPPTTNKALPKVLFPGAFNPLHEGHRLMAEIAEQLTQSNVSYEMSVTNVDKPPLDFVEISNRLASIAKHDPTRSVLLTAAPTFSEKAALASNCTFVVGADTLQRIADLHYYGDDTKLRDLAIRNIGEANCRFLVFGRKLEGEFCSLSDLEIPLELTELCEEVPESQFREDVSSSALRERQ</sequence>
<name>A0A5B9Q4Q3_9BACT</name>
<protein>
    <recommendedName>
        <fullName evidence="1">Cytidyltransferase-like domain-containing protein</fullName>
    </recommendedName>
</protein>
<dbReference type="PANTHER" id="PTHR31285:SF0">
    <property type="entry name" value="NICOTINAMIDE MONONUCLEOTIDE ADENYLYLTRANSFERASE"/>
    <property type="match status" value="1"/>
</dbReference>
<dbReference type="InterPro" id="IPR004821">
    <property type="entry name" value="Cyt_trans-like"/>
</dbReference>
<dbReference type="KEGG" id="bgok:Pr1d_12180"/>
<dbReference type="Gene3D" id="3.90.950.20">
    <property type="entry name" value="CinA-like"/>
    <property type="match status" value="1"/>
</dbReference>
<evidence type="ECO:0000259" key="1">
    <source>
        <dbReference type="Pfam" id="PF01467"/>
    </source>
</evidence>
<dbReference type="InterPro" id="IPR036653">
    <property type="entry name" value="CinA-like_C"/>
</dbReference>
<dbReference type="SUPFAM" id="SSF142433">
    <property type="entry name" value="CinA-like"/>
    <property type="match status" value="1"/>
</dbReference>
<gene>
    <name evidence="2" type="ORF">Pr1d_12180</name>
</gene>
<dbReference type="SUPFAM" id="SSF52374">
    <property type="entry name" value="Nucleotidylyl transferase"/>
    <property type="match status" value="1"/>
</dbReference>
<dbReference type="AlphaFoldDB" id="A0A5B9Q4Q3"/>
<dbReference type="Pfam" id="PF01467">
    <property type="entry name" value="CTP_transf_like"/>
    <property type="match status" value="1"/>
</dbReference>
<evidence type="ECO:0000313" key="3">
    <source>
        <dbReference type="Proteomes" id="UP000323917"/>
    </source>
</evidence>
<reference evidence="2 3" key="1">
    <citation type="submission" date="2019-08" db="EMBL/GenBank/DDBJ databases">
        <title>Deep-cultivation of Planctomycetes and their phenomic and genomic characterization uncovers novel biology.</title>
        <authorList>
            <person name="Wiegand S."/>
            <person name="Jogler M."/>
            <person name="Boedeker C."/>
            <person name="Pinto D."/>
            <person name="Vollmers J."/>
            <person name="Rivas-Marin E."/>
            <person name="Kohn T."/>
            <person name="Peeters S.H."/>
            <person name="Heuer A."/>
            <person name="Rast P."/>
            <person name="Oberbeckmann S."/>
            <person name="Bunk B."/>
            <person name="Jeske O."/>
            <person name="Meyerdierks A."/>
            <person name="Storesund J.E."/>
            <person name="Kallscheuer N."/>
            <person name="Luecker S."/>
            <person name="Lage O.M."/>
            <person name="Pohl T."/>
            <person name="Merkel B.J."/>
            <person name="Hornburger P."/>
            <person name="Mueller R.-W."/>
            <person name="Bruemmer F."/>
            <person name="Labrenz M."/>
            <person name="Spormann A.M."/>
            <person name="Op den Camp H."/>
            <person name="Overmann J."/>
            <person name="Amann R."/>
            <person name="Jetten M.S.M."/>
            <person name="Mascher T."/>
            <person name="Medema M.H."/>
            <person name="Devos D.P."/>
            <person name="Kaster A.-K."/>
            <person name="Ovreas L."/>
            <person name="Rohde M."/>
            <person name="Galperin M.Y."/>
            <person name="Jogler C."/>
        </authorList>
    </citation>
    <scope>NUCLEOTIDE SEQUENCE [LARGE SCALE GENOMIC DNA]</scope>
    <source>
        <strain evidence="2 3">Pr1d</strain>
    </source>
</reference>
<keyword evidence="3" id="KW-1185">Reference proteome</keyword>
<dbReference type="GO" id="GO:0000309">
    <property type="term" value="F:nicotinamide-nucleotide adenylyltransferase activity"/>
    <property type="evidence" value="ECO:0007669"/>
    <property type="project" value="TreeGrafter"/>
</dbReference>
<accession>A0A5B9Q4Q3</accession>
<proteinExistence type="predicted"/>
<dbReference type="GO" id="GO:0005737">
    <property type="term" value="C:cytoplasm"/>
    <property type="evidence" value="ECO:0007669"/>
    <property type="project" value="TreeGrafter"/>
</dbReference>
<dbReference type="PANTHER" id="PTHR31285">
    <property type="entry name" value="NICOTINAMIDE MONONUCLEOTIDE ADENYLYLTRANSFERASE"/>
    <property type="match status" value="1"/>
</dbReference>
<dbReference type="Proteomes" id="UP000323917">
    <property type="component" value="Chromosome"/>
</dbReference>